<proteinExistence type="inferred from homology"/>
<dbReference type="GO" id="GO:0005737">
    <property type="term" value="C:cytoplasm"/>
    <property type="evidence" value="ECO:0007669"/>
    <property type="project" value="TreeGrafter"/>
</dbReference>
<dbReference type="GO" id="GO:0023052">
    <property type="term" value="P:signaling"/>
    <property type="evidence" value="ECO:0007669"/>
    <property type="project" value="InterPro"/>
</dbReference>
<dbReference type="PANTHER" id="PTHR12353">
    <property type="entry name" value="DISKS LARGE-ASSOCIATED PROTEIN DAP SAP90/PSD-95-ASSOCIATED PROTEIN"/>
    <property type="match status" value="1"/>
</dbReference>
<dbReference type="PANTHER" id="PTHR12353:SF1">
    <property type="entry name" value="DISKS LARGE-ASSOCIATED PROTEIN 5"/>
    <property type="match status" value="1"/>
</dbReference>
<feature type="compositionally biased region" description="Basic and acidic residues" evidence="2">
    <location>
        <begin position="34"/>
        <end position="50"/>
    </location>
</feature>
<feature type="region of interest" description="Disordered" evidence="2">
    <location>
        <begin position="120"/>
        <end position="287"/>
    </location>
</feature>
<dbReference type="GO" id="GO:0005634">
    <property type="term" value="C:nucleus"/>
    <property type="evidence" value="ECO:0007669"/>
    <property type="project" value="TreeGrafter"/>
</dbReference>
<dbReference type="GO" id="GO:0051382">
    <property type="term" value="P:kinetochore assembly"/>
    <property type="evidence" value="ECO:0007669"/>
    <property type="project" value="TreeGrafter"/>
</dbReference>
<sequence length="1011" mass="112069">MDRVQASKSSRAESYKKKSSTIDKRYLRSQNRAQECKERRHEKMNLQRNFEDLTPVKEDVKESEMKDKLKTDGLRGALVRWKAEKDLKKKLEREKKNQKPVFKVSFSVDRAIKPLPMIAGQALNKSSVKVETKNAISETAKQSSGADNSMPKSSAGGRITRSMTSVNAGKTSHGAVKESALRSSTRSRKVSQKGTSFEDNINFSHSTRSRKASHKSSSSTGEENSNRCTRNRKVPQKSSSSESEENSTRSTRCRKMSKKGSSSEGEGICTRIGKKSQKGSSSSEDELLSIRATRTSTLEGALDSDAVVTNKGGQTPVSPASYADFLFPGMSASRSSFSGGGIFKVPQVSAKKKTPKRKNYTNSLILKTLSPEEKQVHFKFSELFNVNIFVVQDEVILRSPMVETKRRTPKLSSTKKSPVDPLPTFDDIDFDLPSKIDQQALDEAGLEMEISQDLNCPSSQEQLHVIKEEEEPVDSVTVEQSARIDVTNTQGTHTDGMEVDGVATVDGQHDIGYFRRTVDSEREKLNVLSQKWNVIVSDEEDIPEAAAGQIRATVGQAQLLVVKRFKQFSSLVDDAEFGTGEKAIHSSDLQGFWEVIYFQVEDVHEKFEQLVKLRANKWESDQPKSQKKKVLKKKASSSRPSKPTAGVKSKFADFRVKMKQQKAATDISSTSEDVLKAQLVAEEVRTFDAGFFHVSSPVSSPKYHCEAGTPGKQRPNPSPLHRQAVMKRHSVNRSTGASPHLRQWSSNCDTPNKSLQQLMPNRPLSNTPVKSEEVVKLPSGDHLMVPRASTCDNASLELSAIHNSPLTVVRNVVQSSPSPYRTRRSVLCMPATVTDISAECTSGVFSPLDAKFSGKNMPAEKSKQKQLDDYSSTIDEHLTLKPINTTSIFTPEDSSTPSKVTCKSTRRSLRLQSFSNNYPLSGTPKRRRKGKELLVGNRSLDMKGKENTDEAIGQESRSRRRSSSAPNENTAFNSSLFTPMERMPCPVPNPEDCDELTLPTVDLMSFSPAVQ</sequence>
<dbReference type="InterPro" id="IPR005026">
    <property type="entry name" value="SAPAP"/>
</dbReference>
<evidence type="ECO:0000313" key="3">
    <source>
        <dbReference type="EMBL" id="KAK2145443.1"/>
    </source>
</evidence>
<dbReference type="Pfam" id="PF03359">
    <property type="entry name" value="GKAP"/>
    <property type="match status" value="1"/>
</dbReference>
<dbReference type="GO" id="GO:0007346">
    <property type="term" value="P:regulation of mitotic cell cycle"/>
    <property type="evidence" value="ECO:0007669"/>
    <property type="project" value="TreeGrafter"/>
</dbReference>
<evidence type="ECO:0000256" key="1">
    <source>
        <dbReference type="ARBA" id="ARBA00008839"/>
    </source>
</evidence>
<comment type="caution">
    <text evidence="3">The sequence shown here is derived from an EMBL/GenBank/DDBJ whole genome shotgun (WGS) entry which is preliminary data.</text>
</comment>
<dbReference type="GO" id="GO:0008017">
    <property type="term" value="F:microtubule binding"/>
    <property type="evidence" value="ECO:0007669"/>
    <property type="project" value="TreeGrafter"/>
</dbReference>
<feature type="compositionally biased region" description="Polar residues" evidence="2">
    <location>
        <begin position="161"/>
        <end position="170"/>
    </location>
</feature>
<dbReference type="EMBL" id="JAODUP010000681">
    <property type="protein sequence ID" value="KAK2145443.1"/>
    <property type="molecule type" value="Genomic_DNA"/>
</dbReference>
<feature type="region of interest" description="Disordered" evidence="2">
    <location>
        <begin position="885"/>
        <end position="992"/>
    </location>
</feature>
<comment type="similarity">
    <text evidence="1">Belongs to the SAPAP family.</text>
</comment>
<dbReference type="Proteomes" id="UP001208570">
    <property type="component" value="Unassembled WGS sequence"/>
</dbReference>
<dbReference type="AlphaFoldDB" id="A0AAD9J341"/>
<dbReference type="GO" id="GO:0007052">
    <property type="term" value="P:mitotic spindle organization"/>
    <property type="evidence" value="ECO:0007669"/>
    <property type="project" value="TreeGrafter"/>
</dbReference>
<feature type="region of interest" description="Disordered" evidence="2">
    <location>
        <begin position="727"/>
        <end position="771"/>
    </location>
</feature>
<feature type="compositionally biased region" description="Polar residues" evidence="2">
    <location>
        <begin position="732"/>
        <end position="769"/>
    </location>
</feature>
<feature type="compositionally biased region" description="Polar residues" evidence="2">
    <location>
        <begin position="910"/>
        <end position="920"/>
    </location>
</feature>
<keyword evidence="4" id="KW-1185">Reference proteome</keyword>
<evidence type="ECO:0008006" key="5">
    <source>
        <dbReference type="Google" id="ProtNLM"/>
    </source>
</evidence>
<evidence type="ECO:0000256" key="2">
    <source>
        <dbReference type="SAM" id="MobiDB-lite"/>
    </source>
</evidence>
<feature type="compositionally biased region" description="Basic and acidic residues" evidence="2">
    <location>
        <begin position="1"/>
        <end position="26"/>
    </location>
</feature>
<reference evidence="3" key="1">
    <citation type="journal article" date="2023" name="Mol. Biol. Evol.">
        <title>Third-Generation Sequencing Reveals the Adaptive Role of the Epigenome in Three Deep-Sea Polychaetes.</title>
        <authorList>
            <person name="Perez M."/>
            <person name="Aroh O."/>
            <person name="Sun Y."/>
            <person name="Lan Y."/>
            <person name="Juniper S.K."/>
            <person name="Young C.R."/>
            <person name="Angers B."/>
            <person name="Qian P.Y."/>
        </authorList>
    </citation>
    <scope>NUCLEOTIDE SEQUENCE</scope>
    <source>
        <strain evidence="3">P08H-3</strain>
    </source>
</reference>
<gene>
    <name evidence="3" type="ORF">LSH36_681g01010</name>
</gene>
<dbReference type="GO" id="GO:0007059">
    <property type="term" value="P:chromosome segregation"/>
    <property type="evidence" value="ECO:0007669"/>
    <property type="project" value="TreeGrafter"/>
</dbReference>
<evidence type="ECO:0000313" key="4">
    <source>
        <dbReference type="Proteomes" id="UP001208570"/>
    </source>
</evidence>
<name>A0AAD9J341_9ANNE</name>
<feature type="compositionally biased region" description="Polar residues" evidence="2">
    <location>
        <begin position="885"/>
        <end position="903"/>
    </location>
</feature>
<feature type="region of interest" description="Disordered" evidence="2">
    <location>
        <begin position="1"/>
        <end position="50"/>
    </location>
</feature>
<dbReference type="GO" id="GO:0051642">
    <property type="term" value="P:centrosome localization"/>
    <property type="evidence" value="ECO:0007669"/>
    <property type="project" value="TreeGrafter"/>
</dbReference>
<feature type="compositionally biased region" description="Polar residues" evidence="2">
    <location>
        <begin position="123"/>
        <end position="152"/>
    </location>
</feature>
<accession>A0AAD9J341</accession>
<dbReference type="GO" id="GO:0031616">
    <property type="term" value="C:spindle pole centrosome"/>
    <property type="evidence" value="ECO:0007669"/>
    <property type="project" value="TreeGrafter"/>
</dbReference>
<feature type="compositionally biased region" description="Polar residues" evidence="2">
    <location>
        <begin position="192"/>
        <end position="203"/>
    </location>
</feature>
<feature type="region of interest" description="Disordered" evidence="2">
    <location>
        <begin position="622"/>
        <end position="649"/>
    </location>
</feature>
<feature type="compositionally biased region" description="Basic residues" evidence="2">
    <location>
        <begin position="625"/>
        <end position="636"/>
    </location>
</feature>
<protein>
    <recommendedName>
        <fullName evidence="5">Disks large-associated protein 5</fullName>
    </recommendedName>
</protein>
<organism evidence="3 4">
    <name type="scientific">Paralvinella palmiformis</name>
    <dbReference type="NCBI Taxonomy" id="53620"/>
    <lineage>
        <taxon>Eukaryota</taxon>
        <taxon>Metazoa</taxon>
        <taxon>Spiralia</taxon>
        <taxon>Lophotrochozoa</taxon>
        <taxon>Annelida</taxon>
        <taxon>Polychaeta</taxon>
        <taxon>Sedentaria</taxon>
        <taxon>Canalipalpata</taxon>
        <taxon>Terebellida</taxon>
        <taxon>Terebelliformia</taxon>
        <taxon>Alvinellidae</taxon>
        <taxon>Paralvinella</taxon>
    </lineage>
</organism>
<feature type="compositionally biased region" description="Polar residues" evidence="2">
    <location>
        <begin position="965"/>
        <end position="977"/>
    </location>
</feature>